<evidence type="ECO:0000313" key="2">
    <source>
        <dbReference type="EMBL" id="KZV35519.1"/>
    </source>
</evidence>
<dbReference type="InterPro" id="IPR036188">
    <property type="entry name" value="FAD/NAD-bd_sf"/>
</dbReference>
<dbReference type="EMBL" id="KV004559">
    <property type="protein sequence ID" value="KZV35519.1"/>
    <property type="molecule type" value="Genomic_DNA"/>
</dbReference>
<dbReference type="OrthoDB" id="5046242at2759"/>
<dbReference type="Proteomes" id="UP000250235">
    <property type="component" value="Unassembled WGS sequence"/>
</dbReference>
<name>A0A2Z7BLZ2_9LAMI</name>
<evidence type="ECO:0000313" key="3">
    <source>
        <dbReference type="Proteomes" id="UP000250235"/>
    </source>
</evidence>
<dbReference type="InterPro" id="IPR002937">
    <property type="entry name" value="Amino_oxidase"/>
</dbReference>
<protein>
    <submittedName>
        <fullName evidence="2">15-cis-phytoene desaturase, chloroplastic/chromoplastic</fullName>
    </submittedName>
</protein>
<proteinExistence type="predicted"/>
<dbReference type="PANTHER" id="PTHR42841">
    <property type="entry name" value="AMINE OXIDASE"/>
    <property type="match status" value="1"/>
</dbReference>
<organism evidence="2 3">
    <name type="scientific">Dorcoceras hygrometricum</name>
    <dbReference type="NCBI Taxonomy" id="472368"/>
    <lineage>
        <taxon>Eukaryota</taxon>
        <taxon>Viridiplantae</taxon>
        <taxon>Streptophyta</taxon>
        <taxon>Embryophyta</taxon>
        <taxon>Tracheophyta</taxon>
        <taxon>Spermatophyta</taxon>
        <taxon>Magnoliopsida</taxon>
        <taxon>eudicotyledons</taxon>
        <taxon>Gunneridae</taxon>
        <taxon>Pentapetalae</taxon>
        <taxon>asterids</taxon>
        <taxon>lamiids</taxon>
        <taxon>Lamiales</taxon>
        <taxon>Gesneriaceae</taxon>
        <taxon>Didymocarpoideae</taxon>
        <taxon>Trichosporeae</taxon>
        <taxon>Loxocarpinae</taxon>
        <taxon>Dorcoceras</taxon>
    </lineage>
</organism>
<feature type="domain" description="Amine oxidase" evidence="1">
    <location>
        <begin position="34"/>
        <end position="157"/>
    </location>
</feature>
<evidence type="ECO:0000259" key="1">
    <source>
        <dbReference type="Pfam" id="PF01593"/>
    </source>
</evidence>
<dbReference type="GO" id="GO:0016491">
    <property type="term" value="F:oxidoreductase activity"/>
    <property type="evidence" value="ECO:0007669"/>
    <property type="project" value="InterPro"/>
</dbReference>
<accession>A0A2Z7BLZ2</accession>
<gene>
    <name evidence="2" type="ORF">F511_34907</name>
</gene>
<keyword evidence="3" id="KW-1185">Reference proteome</keyword>
<dbReference type="SUPFAM" id="SSF51905">
    <property type="entry name" value="FAD/NAD(P)-binding domain"/>
    <property type="match status" value="1"/>
</dbReference>
<reference evidence="2 3" key="1">
    <citation type="journal article" date="2015" name="Proc. Natl. Acad. Sci. U.S.A.">
        <title>The resurrection genome of Boea hygrometrica: A blueprint for survival of dehydration.</title>
        <authorList>
            <person name="Xiao L."/>
            <person name="Yang G."/>
            <person name="Zhang L."/>
            <person name="Yang X."/>
            <person name="Zhao S."/>
            <person name="Ji Z."/>
            <person name="Zhou Q."/>
            <person name="Hu M."/>
            <person name="Wang Y."/>
            <person name="Chen M."/>
            <person name="Xu Y."/>
            <person name="Jin H."/>
            <person name="Xiao X."/>
            <person name="Hu G."/>
            <person name="Bao F."/>
            <person name="Hu Y."/>
            <person name="Wan P."/>
            <person name="Li L."/>
            <person name="Deng X."/>
            <person name="Kuang T."/>
            <person name="Xiang C."/>
            <person name="Zhu J.K."/>
            <person name="Oliver M.J."/>
            <person name="He Y."/>
        </authorList>
    </citation>
    <scope>NUCLEOTIDE SEQUENCE [LARGE SCALE GENOMIC DNA]</scope>
    <source>
        <strain evidence="3">cv. XS01</strain>
    </source>
</reference>
<dbReference type="Pfam" id="PF01593">
    <property type="entry name" value="Amino_oxidase"/>
    <property type="match status" value="1"/>
</dbReference>
<dbReference type="AlphaFoldDB" id="A0A2Z7BLZ2"/>
<sequence>MDPGRVKKPVRSTVCLYFSLDSEKVPVKDPILFLNGSGRGIVNNMFFATNVAPSYAPPGKALVSVSLIGLFDDVSDQELVGRVVKEMSGWFGEASVGSWSYLRMYRIGFAQPNQCPPTDLVKDPKLSPGLYICGDYVTSATFDGALASGRRAVEALLKDRVTVKL</sequence>